<evidence type="ECO:0000313" key="2">
    <source>
        <dbReference type="Proteomes" id="UP000683422"/>
    </source>
</evidence>
<accession>A0A8F2D9H3</accession>
<organism evidence="1 2">
    <name type="scientific">Gordonia phage VanLee</name>
    <dbReference type="NCBI Taxonomy" id="2845816"/>
    <lineage>
        <taxon>Viruses</taxon>
        <taxon>Duplodnaviria</taxon>
        <taxon>Heunggongvirae</taxon>
        <taxon>Uroviricota</taxon>
        <taxon>Caudoviricetes</taxon>
        <taxon>Kruegerviridae</taxon>
        <taxon>Vanleevirus</taxon>
        <taxon>Vanleevirus vanlee</taxon>
    </lineage>
</organism>
<reference evidence="1" key="1">
    <citation type="submission" date="2021-04" db="EMBL/GenBank/DDBJ databases">
        <authorList>
            <person name="Barnhill K.B."/>
            <person name="Biggs A.M."/>
            <person name="Bland J."/>
            <person name="Choudhary H.M."/>
            <person name="Crogan R.E."/>
            <person name="Finocchiaro A.B."/>
            <person name="Franco V."/>
            <person name="Fuller T.A."/>
            <person name="Hanwacker C.G."/>
            <person name="Howard Z.E."/>
            <person name="Iqbal M."/>
            <person name="Mathew A.M."/>
            <person name="Miller S."/>
            <person name="Padhye S."/>
            <person name="Rainey E."/>
            <person name="Rodriguez A."/>
            <person name="Stewart E."/>
            <person name="Otero L.A."/>
            <person name="Chase M.A."/>
            <person name="Pollenz R.S."/>
            <person name="Garlena R.A."/>
            <person name="Russell D.A."/>
            <person name="Jacobs-Sera D."/>
            <person name="Hatfull G.F."/>
        </authorList>
    </citation>
    <scope>NUCLEOTIDE SEQUENCE</scope>
</reference>
<dbReference type="RefSeq" id="YP_010755821.1">
    <property type="nucleotide sequence ID" value="NC_073474.1"/>
</dbReference>
<gene>
    <name evidence="1" type="primary">80</name>
    <name evidence="1" type="ORF">SEA_VANLEE_80</name>
</gene>
<name>A0A8F2D9H3_9CAUD</name>
<keyword evidence="2" id="KW-1185">Reference proteome</keyword>
<dbReference type="EMBL" id="MZ028627">
    <property type="protein sequence ID" value="QWS68197.1"/>
    <property type="molecule type" value="Genomic_DNA"/>
</dbReference>
<sequence>MSADYVRRAYGVDYRRGDRLTVDGRPGTLVSFPGQYLGIRLDGEKHTSRCHPTWRVGRERR</sequence>
<proteinExistence type="predicted"/>
<dbReference type="KEGG" id="vg:80020492"/>
<protein>
    <submittedName>
        <fullName evidence="1">Uncharacterized protein</fullName>
    </submittedName>
</protein>
<evidence type="ECO:0000313" key="1">
    <source>
        <dbReference type="EMBL" id="QWS68197.1"/>
    </source>
</evidence>
<dbReference type="Proteomes" id="UP000683422">
    <property type="component" value="Segment"/>
</dbReference>
<dbReference type="GeneID" id="80020492"/>